<evidence type="ECO:0000256" key="1">
    <source>
        <dbReference type="SAM" id="MobiDB-lite"/>
    </source>
</evidence>
<reference evidence="2" key="1">
    <citation type="submission" date="2020-02" db="EMBL/GenBank/DDBJ databases">
        <authorList>
            <person name="Meier V. D."/>
        </authorList>
    </citation>
    <scope>NUCLEOTIDE SEQUENCE</scope>
    <source>
        <strain evidence="2">AVDCRST_MAG10</strain>
    </source>
</reference>
<feature type="compositionally biased region" description="Low complexity" evidence="1">
    <location>
        <begin position="74"/>
        <end position="91"/>
    </location>
</feature>
<feature type="compositionally biased region" description="Basic residues" evidence="1">
    <location>
        <begin position="288"/>
        <end position="299"/>
    </location>
</feature>
<protein>
    <submittedName>
        <fullName evidence="2">Prephenate dehydratase</fullName>
        <ecNumber evidence="2">4.2.1.51</ecNumber>
    </submittedName>
</protein>
<sequence length="319" mass="34873">DPPVPYGPSGRSESRLSGPSWHLHRGGAAQPGRPGRRRAHRHALHARSAGRHVVRRGRRRIRRLGELHRGQRAGGARPAGLRPRPLHPAGGRPHHPPEPAGPAGHGPGRRAPGGLLPCRHGPVPEVLRRVTARRGDRGRQLHRRCGAGGGREPSARHCRPGRGPGRQAVRARGAGGRRRGQPGQQPDPLRGRRTEGHPGSDRARQDEHRLLPARRPSRQPARHPRPVHRPEHQPHQARVPPDQAQPRRLLLHHRPRGPRRRRGGGRLPARPAGPAGQREVPGLLPGGRRARPRRPPRRRGGVEGGGRVDREPAQAGGPL</sequence>
<feature type="compositionally biased region" description="Basic residues" evidence="1">
    <location>
        <begin position="249"/>
        <end position="264"/>
    </location>
</feature>
<feature type="compositionally biased region" description="Basic and acidic residues" evidence="1">
    <location>
        <begin position="189"/>
        <end position="210"/>
    </location>
</feature>
<dbReference type="AlphaFoldDB" id="A0A6J4HFF4"/>
<feature type="non-terminal residue" evidence="2">
    <location>
        <position position="319"/>
    </location>
</feature>
<keyword evidence="2" id="KW-0456">Lyase</keyword>
<name>A0A6J4HFF4_9ACTN</name>
<feature type="non-terminal residue" evidence="2">
    <location>
        <position position="1"/>
    </location>
</feature>
<evidence type="ECO:0000313" key="2">
    <source>
        <dbReference type="EMBL" id="CAA9222891.1"/>
    </source>
</evidence>
<dbReference type="EC" id="4.2.1.51" evidence="2"/>
<gene>
    <name evidence="2" type="ORF">AVDCRST_MAG10-768</name>
</gene>
<accession>A0A6J4HFF4</accession>
<dbReference type="GO" id="GO:0004664">
    <property type="term" value="F:prephenate dehydratase activity"/>
    <property type="evidence" value="ECO:0007669"/>
    <property type="project" value="UniProtKB-EC"/>
</dbReference>
<feature type="compositionally biased region" description="Basic residues" evidence="1">
    <location>
        <begin position="34"/>
        <end position="62"/>
    </location>
</feature>
<organism evidence="2">
    <name type="scientific">uncultured Acidimicrobiales bacterium</name>
    <dbReference type="NCBI Taxonomy" id="310071"/>
    <lineage>
        <taxon>Bacteria</taxon>
        <taxon>Bacillati</taxon>
        <taxon>Actinomycetota</taxon>
        <taxon>Acidimicrobiia</taxon>
        <taxon>Acidimicrobiales</taxon>
        <taxon>environmental samples</taxon>
    </lineage>
</organism>
<feature type="compositionally biased region" description="Basic residues" evidence="1">
    <location>
        <begin position="211"/>
        <end position="227"/>
    </location>
</feature>
<feature type="region of interest" description="Disordered" evidence="1">
    <location>
        <begin position="1"/>
        <end position="319"/>
    </location>
</feature>
<proteinExistence type="predicted"/>
<feature type="compositionally biased region" description="Low complexity" evidence="1">
    <location>
        <begin position="267"/>
        <end position="287"/>
    </location>
</feature>
<dbReference type="EMBL" id="CADCTB010000050">
    <property type="protein sequence ID" value="CAA9222891.1"/>
    <property type="molecule type" value="Genomic_DNA"/>
</dbReference>